<comment type="subcellular location">
    <subcellularLocation>
        <location evidence="9">Cell membrane</location>
        <topology evidence="9">Multi-pass membrane protein</topology>
    </subcellularLocation>
</comment>
<keyword evidence="6 9" id="KW-0378">Hydrolase</keyword>
<dbReference type="PROSITE" id="PS00855">
    <property type="entry name" value="SPASE_II"/>
    <property type="match status" value="1"/>
</dbReference>
<feature type="transmembrane region" description="Helical" evidence="9">
    <location>
        <begin position="87"/>
        <end position="106"/>
    </location>
</feature>
<evidence type="ECO:0000313" key="12">
    <source>
        <dbReference type="EMBL" id="MFD2612829.1"/>
    </source>
</evidence>
<protein>
    <recommendedName>
        <fullName evidence="9">Lipoprotein signal peptidase</fullName>
        <ecNumber evidence="9">3.4.23.36</ecNumber>
    </recommendedName>
    <alternativeName>
        <fullName evidence="9">Prolipoprotein signal peptidase</fullName>
    </alternativeName>
    <alternativeName>
        <fullName evidence="9">Signal peptidase II</fullName>
        <shortName evidence="9">SPase II</shortName>
    </alternativeName>
</protein>
<keyword evidence="7 9" id="KW-1133">Transmembrane helix</keyword>
<comment type="pathway">
    <text evidence="9">Protein modification; lipoprotein biosynthesis (signal peptide cleavage).</text>
</comment>
<feature type="transmembrane region" description="Helical" evidence="9">
    <location>
        <begin position="58"/>
        <end position="75"/>
    </location>
</feature>
<evidence type="ECO:0000256" key="2">
    <source>
        <dbReference type="ARBA" id="ARBA00022475"/>
    </source>
</evidence>
<comment type="function">
    <text evidence="9 10">This protein specifically catalyzes the removal of signal peptides from prolipoproteins.</text>
</comment>
<accession>A0ABW5PED2</accession>
<dbReference type="RefSeq" id="WP_377603148.1">
    <property type="nucleotide sequence ID" value="NZ_JBHUME010000007.1"/>
</dbReference>
<sequence>MLFYGIALLIFVVDQLTKRWIVNNLTIGENLHVIHDFFIITSHRNRGAAFGILQDQRWFFIIITTVILAGIIWYMQMVIRQRQRLMPTALSLILGGALGNFIDRALHGEVVDFFQFTFDFTIFGKSVYYVYPIFNVADMGIVIGVGLILLDSFLTWRREKRGMVNDAQG</sequence>
<evidence type="ECO:0000256" key="1">
    <source>
        <dbReference type="ARBA" id="ARBA00006139"/>
    </source>
</evidence>
<dbReference type="GO" id="GO:0004190">
    <property type="term" value="F:aspartic-type endopeptidase activity"/>
    <property type="evidence" value="ECO:0007669"/>
    <property type="project" value="UniProtKB-EC"/>
</dbReference>
<keyword evidence="3 9" id="KW-0645">Protease</keyword>
<dbReference type="NCBIfam" id="TIGR00077">
    <property type="entry name" value="lspA"/>
    <property type="match status" value="1"/>
</dbReference>
<comment type="caution">
    <text evidence="9">Lacks conserved residue(s) required for the propagation of feature annotation.</text>
</comment>
<feature type="transmembrane region" description="Helical" evidence="9">
    <location>
        <begin position="126"/>
        <end position="150"/>
    </location>
</feature>
<evidence type="ECO:0000313" key="13">
    <source>
        <dbReference type="Proteomes" id="UP001597541"/>
    </source>
</evidence>
<keyword evidence="4 9" id="KW-0812">Transmembrane</keyword>
<dbReference type="Proteomes" id="UP001597541">
    <property type="component" value="Unassembled WGS sequence"/>
</dbReference>
<evidence type="ECO:0000256" key="7">
    <source>
        <dbReference type="ARBA" id="ARBA00022989"/>
    </source>
</evidence>
<comment type="similarity">
    <text evidence="1 9 11">Belongs to the peptidase A8 family.</text>
</comment>
<keyword evidence="5 9" id="KW-0064">Aspartyl protease</keyword>
<name>A0ABW5PED2_9BACL</name>
<keyword evidence="13" id="KW-1185">Reference proteome</keyword>
<dbReference type="EC" id="3.4.23.36" evidence="9"/>
<evidence type="ECO:0000256" key="8">
    <source>
        <dbReference type="ARBA" id="ARBA00023136"/>
    </source>
</evidence>
<dbReference type="PANTHER" id="PTHR33695:SF1">
    <property type="entry name" value="LIPOPROTEIN SIGNAL PEPTIDASE"/>
    <property type="match status" value="1"/>
</dbReference>
<feature type="active site" evidence="9">
    <location>
        <position position="112"/>
    </location>
</feature>
<evidence type="ECO:0000256" key="3">
    <source>
        <dbReference type="ARBA" id="ARBA00022670"/>
    </source>
</evidence>
<proteinExistence type="inferred from homology"/>
<evidence type="ECO:0000256" key="9">
    <source>
        <dbReference type="HAMAP-Rule" id="MF_00161"/>
    </source>
</evidence>
<keyword evidence="2 9" id="KW-1003">Cell membrane</keyword>
<evidence type="ECO:0000256" key="6">
    <source>
        <dbReference type="ARBA" id="ARBA00022801"/>
    </source>
</evidence>
<evidence type="ECO:0000256" key="10">
    <source>
        <dbReference type="RuleBase" id="RU000594"/>
    </source>
</evidence>
<dbReference type="HAMAP" id="MF_00161">
    <property type="entry name" value="LspA"/>
    <property type="match status" value="1"/>
</dbReference>
<feature type="active site" evidence="9">
    <location>
        <position position="138"/>
    </location>
</feature>
<dbReference type="InterPro" id="IPR001872">
    <property type="entry name" value="Peptidase_A8"/>
</dbReference>
<reference evidence="13" key="1">
    <citation type="journal article" date="2019" name="Int. J. Syst. Evol. Microbiol.">
        <title>The Global Catalogue of Microorganisms (GCM) 10K type strain sequencing project: providing services to taxonomists for standard genome sequencing and annotation.</title>
        <authorList>
            <consortium name="The Broad Institute Genomics Platform"/>
            <consortium name="The Broad Institute Genome Sequencing Center for Infectious Disease"/>
            <person name="Wu L."/>
            <person name="Ma J."/>
        </authorList>
    </citation>
    <scope>NUCLEOTIDE SEQUENCE [LARGE SCALE GENOMIC DNA]</scope>
    <source>
        <strain evidence="13">KCTC 3950</strain>
    </source>
</reference>
<gene>
    <name evidence="9 12" type="primary">lspA</name>
    <name evidence="12" type="ORF">ACFSUF_10385</name>
</gene>
<dbReference type="EMBL" id="JBHUME010000007">
    <property type="protein sequence ID" value="MFD2612829.1"/>
    <property type="molecule type" value="Genomic_DNA"/>
</dbReference>
<evidence type="ECO:0000256" key="11">
    <source>
        <dbReference type="RuleBase" id="RU004181"/>
    </source>
</evidence>
<comment type="caution">
    <text evidence="12">The sequence shown here is derived from an EMBL/GenBank/DDBJ whole genome shotgun (WGS) entry which is preliminary data.</text>
</comment>
<dbReference type="Pfam" id="PF01252">
    <property type="entry name" value="Peptidase_A8"/>
    <property type="match status" value="1"/>
</dbReference>
<dbReference type="PRINTS" id="PR00781">
    <property type="entry name" value="LIPOSIGPTASE"/>
</dbReference>
<organism evidence="12 13">
    <name type="scientific">Paenibacillus gansuensis</name>
    <dbReference type="NCBI Taxonomy" id="306542"/>
    <lineage>
        <taxon>Bacteria</taxon>
        <taxon>Bacillati</taxon>
        <taxon>Bacillota</taxon>
        <taxon>Bacilli</taxon>
        <taxon>Bacillales</taxon>
        <taxon>Paenibacillaceae</taxon>
        <taxon>Paenibacillus</taxon>
    </lineage>
</organism>
<comment type="catalytic activity">
    <reaction evidence="9 10">
        <text>Release of signal peptides from bacterial membrane prolipoproteins. Hydrolyzes -Xaa-Yaa-Zaa-|-(S,diacylglyceryl)Cys-, in which Xaa is hydrophobic (preferably Leu), and Yaa (Ala or Ser) and Zaa (Gly or Ala) have small, neutral side chains.</text>
        <dbReference type="EC" id="3.4.23.36"/>
    </reaction>
</comment>
<evidence type="ECO:0000256" key="5">
    <source>
        <dbReference type="ARBA" id="ARBA00022750"/>
    </source>
</evidence>
<evidence type="ECO:0000256" key="4">
    <source>
        <dbReference type="ARBA" id="ARBA00022692"/>
    </source>
</evidence>
<dbReference type="PANTHER" id="PTHR33695">
    <property type="entry name" value="LIPOPROTEIN SIGNAL PEPTIDASE"/>
    <property type="match status" value="1"/>
</dbReference>
<keyword evidence="8 9" id="KW-0472">Membrane</keyword>